<proteinExistence type="predicted"/>
<reference evidence="1" key="1">
    <citation type="submission" date="2023-11" db="EMBL/GenBank/DDBJ databases">
        <title>Gracilibacillus pellucida a moderately halophilic bacterium isolated from saline soil in Xinjiang province.</title>
        <authorList>
            <person name="Zhang Z."/>
            <person name="Tan F."/>
            <person name="Wang Y."/>
            <person name="Xia M."/>
        </authorList>
    </citation>
    <scope>NUCLEOTIDE SEQUENCE</scope>
    <source>
        <strain evidence="1">S3-1-1</strain>
    </source>
</reference>
<comment type="caution">
    <text evidence="1">The sequence shown here is derived from an EMBL/GenBank/DDBJ whole genome shotgun (WGS) entry which is preliminary data.</text>
</comment>
<keyword evidence="2" id="KW-1185">Reference proteome</keyword>
<organism evidence="1 2">
    <name type="scientific">Gracilibacillus pellucidus</name>
    <dbReference type="NCBI Taxonomy" id="3095368"/>
    <lineage>
        <taxon>Bacteria</taxon>
        <taxon>Bacillati</taxon>
        <taxon>Bacillota</taxon>
        <taxon>Bacilli</taxon>
        <taxon>Bacillales</taxon>
        <taxon>Bacillaceae</taxon>
        <taxon>Gracilibacillus</taxon>
    </lineage>
</organism>
<accession>A0ACC6M8D5</accession>
<name>A0ACC6M8D5_9BACI</name>
<dbReference type="Proteomes" id="UP001277972">
    <property type="component" value="Unassembled WGS sequence"/>
</dbReference>
<protein>
    <submittedName>
        <fullName evidence="1">LCP family protein</fullName>
    </submittedName>
</protein>
<gene>
    <name evidence="1" type="ORF">SH601_14010</name>
</gene>
<evidence type="ECO:0000313" key="1">
    <source>
        <dbReference type="EMBL" id="MDX8047102.1"/>
    </source>
</evidence>
<dbReference type="EMBL" id="JAWZSR010000009">
    <property type="protein sequence ID" value="MDX8047102.1"/>
    <property type="molecule type" value="Genomic_DNA"/>
</dbReference>
<evidence type="ECO:0000313" key="2">
    <source>
        <dbReference type="Proteomes" id="UP001277972"/>
    </source>
</evidence>
<sequence length="337" mass="37873">MSKQEANSRAALKTAKKKRKRRKVLWFILIPLFIIIASISAYVIHLVYEAEKAVTDAYEEDERDKSALRDEIVDPTKDHISILFVGVDGSEHRGSNDEPVRSDALILATLNKNEESIKMLSIPRDSYVYIPEVGYQDKITHAHAFGGINATIDAVENFLDVPVDYYVRLNFNAFVDVIDAIGGVEIDVPFEFKESDSNDKRDAIHLFPGEQTLDGEEALAFARTRKIDNDIERGKRQQEIMKSIIEKATSVNSVFKLDDAFHAVGNNMATTLSFEDMKGLVSYGTSGSIDVETLTLAGSDLYQNNVYYYSLDEANLAEVQQVLQEHLELDQHNTVSE</sequence>